<evidence type="ECO:0000313" key="3">
    <source>
        <dbReference type="EMBL" id="KAK4261753.1"/>
    </source>
</evidence>
<evidence type="ECO:0000256" key="1">
    <source>
        <dbReference type="SAM" id="MobiDB-lite"/>
    </source>
</evidence>
<keyword evidence="2" id="KW-0472">Membrane</keyword>
<feature type="transmembrane region" description="Helical" evidence="2">
    <location>
        <begin position="125"/>
        <end position="148"/>
    </location>
</feature>
<organism evidence="3 4">
    <name type="scientific">Acacia crassicarpa</name>
    <name type="common">northern wattle</name>
    <dbReference type="NCBI Taxonomy" id="499986"/>
    <lineage>
        <taxon>Eukaryota</taxon>
        <taxon>Viridiplantae</taxon>
        <taxon>Streptophyta</taxon>
        <taxon>Embryophyta</taxon>
        <taxon>Tracheophyta</taxon>
        <taxon>Spermatophyta</taxon>
        <taxon>Magnoliopsida</taxon>
        <taxon>eudicotyledons</taxon>
        <taxon>Gunneridae</taxon>
        <taxon>Pentapetalae</taxon>
        <taxon>rosids</taxon>
        <taxon>fabids</taxon>
        <taxon>Fabales</taxon>
        <taxon>Fabaceae</taxon>
        <taxon>Caesalpinioideae</taxon>
        <taxon>mimosoid clade</taxon>
        <taxon>Acacieae</taxon>
        <taxon>Acacia</taxon>
    </lineage>
</organism>
<accession>A0AAE1J2G3</accession>
<sequence length="162" mass="18037">MFCLSNISAITKTVAQANLPESDSSSTPVRSNDPKPPQLSAKTIALPLKKRNRSPPRPTVVQIERIVGAGSFRDGQPADPDVRKSVFDLFLGKKFEGPVEKKLRETGEWLVNNTEQDFRSSGKRILFFVLQWILPIWAMSLLIASGAIKLPFNSPFLDDLIM</sequence>
<dbReference type="GO" id="GO:0009535">
    <property type="term" value="C:chloroplast thylakoid membrane"/>
    <property type="evidence" value="ECO:0007669"/>
    <property type="project" value="InterPro"/>
</dbReference>
<dbReference type="PANTHER" id="PTHR36340:SF1">
    <property type="entry name" value="NAD(P)H DEHYDROGENASE SUBUNIT CRR3, CHLOROPLASTIC-RELATED"/>
    <property type="match status" value="1"/>
</dbReference>
<protein>
    <recommendedName>
        <fullName evidence="5">Chlororespiratory reduction 3</fullName>
    </recommendedName>
</protein>
<reference evidence="3" key="1">
    <citation type="submission" date="2023-10" db="EMBL/GenBank/DDBJ databases">
        <title>Chromosome-level genome of the transformable northern wattle, Acacia crassicarpa.</title>
        <authorList>
            <person name="Massaro I."/>
            <person name="Sinha N.R."/>
            <person name="Poethig S."/>
            <person name="Leichty A.R."/>
        </authorList>
    </citation>
    <scope>NUCLEOTIDE SEQUENCE</scope>
    <source>
        <strain evidence="3">Acra3RX</strain>
        <tissue evidence="3">Leaf</tissue>
    </source>
</reference>
<evidence type="ECO:0008006" key="5">
    <source>
        <dbReference type="Google" id="ProtNLM"/>
    </source>
</evidence>
<dbReference type="PANTHER" id="PTHR36340">
    <property type="entry name" value="NAD(P)H DEHYDROGENASE SUBUNIT CRR3, CHLOROPLASTIC-RELATED"/>
    <property type="match status" value="1"/>
</dbReference>
<evidence type="ECO:0000256" key="2">
    <source>
        <dbReference type="SAM" id="Phobius"/>
    </source>
</evidence>
<evidence type="ECO:0000313" key="4">
    <source>
        <dbReference type="Proteomes" id="UP001293593"/>
    </source>
</evidence>
<dbReference type="InterPro" id="IPR038931">
    <property type="entry name" value="CRR3"/>
</dbReference>
<feature type="region of interest" description="Disordered" evidence="1">
    <location>
        <begin position="17"/>
        <end position="58"/>
    </location>
</feature>
<dbReference type="EMBL" id="JAWXYG010000010">
    <property type="protein sequence ID" value="KAK4261753.1"/>
    <property type="molecule type" value="Genomic_DNA"/>
</dbReference>
<keyword evidence="2" id="KW-0812">Transmembrane</keyword>
<gene>
    <name evidence="3" type="ORF">QN277_004709</name>
</gene>
<dbReference type="AlphaFoldDB" id="A0AAE1J2G3"/>
<name>A0AAE1J2G3_9FABA</name>
<feature type="compositionally biased region" description="Polar residues" evidence="1">
    <location>
        <begin position="17"/>
        <end position="30"/>
    </location>
</feature>
<keyword evidence="2" id="KW-1133">Transmembrane helix</keyword>
<comment type="caution">
    <text evidence="3">The sequence shown here is derived from an EMBL/GenBank/DDBJ whole genome shotgun (WGS) entry which is preliminary data.</text>
</comment>
<dbReference type="Proteomes" id="UP001293593">
    <property type="component" value="Unassembled WGS sequence"/>
</dbReference>
<dbReference type="GO" id="GO:0009773">
    <property type="term" value="P:photosynthetic electron transport in photosystem I"/>
    <property type="evidence" value="ECO:0007669"/>
    <property type="project" value="InterPro"/>
</dbReference>
<dbReference type="GO" id="GO:0010598">
    <property type="term" value="C:NAD(P)H dehydrogenase complex (plastoquinone)"/>
    <property type="evidence" value="ECO:0007669"/>
    <property type="project" value="InterPro"/>
</dbReference>
<keyword evidence="4" id="KW-1185">Reference proteome</keyword>
<proteinExistence type="predicted"/>